<dbReference type="InterPro" id="IPR011990">
    <property type="entry name" value="TPR-like_helical_dom_sf"/>
</dbReference>
<reference evidence="7 8" key="1">
    <citation type="submission" date="2022-01" db="EMBL/GenBank/DDBJ databases">
        <authorList>
            <person name="Riesco R."/>
            <person name="Trujillo M.E."/>
        </authorList>
    </citation>
    <scope>NUCLEOTIDE SEQUENCE [LARGE SCALE GENOMIC DNA]</scope>
    <source>
        <strain evidence="7 8">NIE79</strain>
    </source>
</reference>
<dbReference type="RefSeq" id="WP_238678356.1">
    <property type="nucleotide sequence ID" value="NZ_JAKKFD010000015.1"/>
</dbReference>
<dbReference type="SUPFAM" id="SSF52540">
    <property type="entry name" value="P-loop containing nucleoside triphosphate hydrolases"/>
    <property type="match status" value="1"/>
</dbReference>
<dbReference type="Pfam" id="PF00486">
    <property type="entry name" value="Trans_reg_C"/>
    <property type="match status" value="1"/>
</dbReference>
<dbReference type="InterPro" id="IPR051677">
    <property type="entry name" value="AfsR-DnrI-RedD_regulator"/>
</dbReference>
<dbReference type="Gene3D" id="3.40.50.300">
    <property type="entry name" value="P-loop containing nucleotide triphosphate hydrolases"/>
    <property type="match status" value="1"/>
</dbReference>
<evidence type="ECO:0000313" key="8">
    <source>
        <dbReference type="Proteomes" id="UP001201629"/>
    </source>
</evidence>
<keyword evidence="8" id="KW-1185">Reference proteome</keyword>
<dbReference type="PANTHER" id="PTHR35807">
    <property type="entry name" value="TRANSCRIPTIONAL REGULATOR REDD-RELATED"/>
    <property type="match status" value="1"/>
</dbReference>
<dbReference type="PRINTS" id="PR00364">
    <property type="entry name" value="DISEASERSIST"/>
</dbReference>
<name>A0ABS9MZI5_9ACTN</name>
<dbReference type="Gene3D" id="1.10.10.10">
    <property type="entry name" value="Winged helix-like DNA-binding domain superfamily/Winged helix DNA-binding domain"/>
    <property type="match status" value="1"/>
</dbReference>
<dbReference type="Proteomes" id="UP001201629">
    <property type="component" value="Unassembled WGS sequence"/>
</dbReference>
<accession>A0ABS9MZI5</accession>
<dbReference type="SUPFAM" id="SSF48452">
    <property type="entry name" value="TPR-like"/>
    <property type="match status" value="3"/>
</dbReference>
<comment type="similarity">
    <text evidence="1">Belongs to the AfsR/DnrI/RedD regulatory family.</text>
</comment>
<dbReference type="CDD" id="cd15831">
    <property type="entry name" value="BTAD"/>
    <property type="match status" value="1"/>
</dbReference>
<dbReference type="InterPro" id="IPR016032">
    <property type="entry name" value="Sig_transdc_resp-reg_C-effctor"/>
</dbReference>
<dbReference type="InterPro" id="IPR036388">
    <property type="entry name" value="WH-like_DNA-bd_sf"/>
</dbReference>
<dbReference type="Gene3D" id="1.25.40.10">
    <property type="entry name" value="Tetratricopeptide repeat domain"/>
    <property type="match status" value="3"/>
</dbReference>
<protein>
    <submittedName>
        <fullName evidence="7">Tetratricopeptide repeat protein</fullName>
    </submittedName>
</protein>
<proteinExistence type="inferred from homology"/>
<dbReference type="SMART" id="SM01043">
    <property type="entry name" value="BTAD"/>
    <property type="match status" value="1"/>
</dbReference>
<evidence type="ECO:0000256" key="4">
    <source>
        <dbReference type="ARBA" id="ARBA00023163"/>
    </source>
</evidence>
<dbReference type="InterPro" id="IPR019734">
    <property type="entry name" value="TPR_rpt"/>
</dbReference>
<dbReference type="EMBL" id="JAKKFD010000015">
    <property type="protein sequence ID" value="MCG5443118.1"/>
    <property type="molecule type" value="Genomic_DNA"/>
</dbReference>
<dbReference type="SUPFAM" id="SSF46894">
    <property type="entry name" value="C-terminal effector domain of the bipartite response regulators"/>
    <property type="match status" value="1"/>
</dbReference>
<dbReference type="Pfam" id="PF13424">
    <property type="entry name" value="TPR_12"/>
    <property type="match status" value="2"/>
</dbReference>
<evidence type="ECO:0000256" key="5">
    <source>
        <dbReference type="PROSITE-ProRule" id="PRU01091"/>
    </source>
</evidence>
<dbReference type="InterPro" id="IPR005158">
    <property type="entry name" value="BTAD"/>
</dbReference>
<dbReference type="InterPro" id="IPR027417">
    <property type="entry name" value="P-loop_NTPase"/>
</dbReference>
<dbReference type="SMART" id="SM00028">
    <property type="entry name" value="TPR"/>
    <property type="match status" value="5"/>
</dbReference>
<feature type="DNA-binding region" description="OmpR/PhoB-type" evidence="5">
    <location>
        <begin position="1"/>
        <end position="94"/>
    </location>
</feature>
<sequence>MEVRLLGPVEALLDGRVVPIRRRQERRLLAILAMRPGQFHSAERLIDLLWESRPPAQARAGLQAMVSHLRSTLELNRSVEPALLARPNSYALEIAPECVDVHRFTAMVSESRGVADAGQRIALLTTALGLWRGAALADVFDDVQRVRLFPDLDEARLSAREALLDARLAACQHREMLTALHELISEDPTRERPVELLMLALGGLSRRNEAIAAYTALADRLAADLGVAPGEQIQATYRALLHAPAPEAVAPTTSGNGPAQLPLPPGHFVGRGAESRQLDELLARAAGPQVLVLSAVVGTAGVGKTATAIRWAHSVRGRFPDGQLFLNLRGYSAGRPLRSAEALGALLRGLGVSAARTPVEPAEAAALYRTVVADRRLLIVLDNALDAEQVRPLLPGSAHSLVLVTSRDRLTGLVAQEDAHRLTIGLLPESDAVELLTVLLGDGPRAAERDAIRELAQVCGRLPLAIRIAAALLRDEPDLAVSAYVRQLRQRTIAALAIDDDPSVAVQTAFDLSYTRLSGDAQRMFRILGTVPGLALPVDAVAHLAQTTTDAAHRTLERLASAHLLECDDDRVVLHDLLRLYAGQHSARHPGRSEAHGALSRLFAWYLVRAQAAGDLLAPGRIRLELPTGLAVEAAGFADRAAALAWLEAEESNMVALIRASADGALRATAALLADQLRTYFWVTRNSLNWLLVAQAALHASGGRTHLALRASAHLSLGNVYHLTGNHLVAIAHQRRAAHLFRKAGHVQGQAAAAGSLGAVFGDLGQLATAAACFEHALRSNERIQHRYGIAVMSSNLGTIYAMSGRLRLAVDRLTSAIAIHREDGARPNEAVILNNLGLLHINRGDYPAALAELRAAVLTAREIDMASIEANSLAGIGQIHTLRGEVAEAKAALAAARGLADRADDHLCKASIDIAEGSLLRLTGDPTRAAATHTRAAEWARSARLPATEAEALVGLAAVVAERTPLLASSSLERAVTLARQAGATVIEIDALAALADIARRRGDDAEAARYAGEAAHRAGVVGAPLVRARALITLGHLEGSSRAWQEALDILDALGSAEASAVRALLDRHDGRAVGATVG</sequence>
<dbReference type="PANTHER" id="PTHR35807:SF1">
    <property type="entry name" value="TRANSCRIPTIONAL REGULATOR REDD"/>
    <property type="match status" value="1"/>
</dbReference>
<evidence type="ECO:0000256" key="2">
    <source>
        <dbReference type="ARBA" id="ARBA00023015"/>
    </source>
</evidence>
<evidence type="ECO:0000259" key="6">
    <source>
        <dbReference type="PROSITE" id="PS51755"/>
    </source>
</evidence>
<dbReference type="SMART" id="SM00862">
    <property type="entry name" value="Trans_reg_C"/>
    <property type="match status" value="1"/>
</dbReference>
<feature type="domain" description="OmpR/PhoB-type" evidence="6">
    <location>
        <begin position="1"/>
        <end position="94"/>
    </location>
</feature>
<gene>
    <name evidence="7" type="ORF">NIE79_000916</name>
</gene>
<dbReference type="InterPro" id="IPR001867">
    <property type="entry name" value="OmpR/PhoB-type_DNA-bd"/>
</dbReference>
<dbReference type="Pfam" id="PF03704">
    <property type="entry name" value="BTAD"/>
    <property type="match status" value="1"/>
</dbReference>
<evidence type="ECO:0000313" key="7">
    <source>
        <dbReference type="EMBL" id="MCG5443118.1"/>
    </source>
</evidence>
<comment type="caution">
    <text evidence="7">The sequence shown here is derived from an EMBL/GenBank/DDBJ whole genome shotgun (WGS) entry which is preliminary data.</text>
</comment>
<keyword evidence="3 5" id="KW-0238">DNA-binding</keyword>
<keyword evidence="2" id="KW-0805">Transcription regulation</keyword>
<dbReference type="PROSITE" id="PS51755">
    <property type="entry name" value="OMPR_PHOB"/>
    <property type="match status" value="1"/>
</dbReference>
<organism evidence="7 8">
    <name type="scientific">Micromonospora trifolii</name>
    <dbReference type="NCBI Taxonomy" id="2911208"/>
    <lineage>
        <taxon>Bacteria</taxon>
        <taxon>Bacillati</taxon>
        <taxon>Actinomycetota</taxon>
        <taxon>Actinomycetes</taxon>
        <taxon>Micromonosporales</taxon>
        <taxon>Micromonosporaceae</taxon>
        <taxon>Micromonospora</taxon>
    </lineage>
</organism>
<keyword evidence="4" id="KW-0804">Transcription</keyword>
<evidence type="ECO:0000256" key="3">
    <source>
        <dbReference type="ARBA" id="ARBA00023125"/>
    </source>
</evidence>
<evidence type="ECO:0000256" key="1">
    <source>
        <dbReference type="ARBA" id="ARBA00005820"/>
    </source>
</evidence>